<dbReference type="Gene3D" id="3.10.50.40">
    <property type="match status" value="2"/>
</dbReference>
<protein>
    <recommendedName>
        <fullName evidence="6">Peptidyl-prolyl cis-trans isomerase</fullName>
        <ecNumber evidence="6">5.2.1.8</ecNumber>
    </recommendedName>
</protein>
<dbReference type="PANTHER" id="PTHR43811">
    <property type="entry name" value="FKBP-TYPE PEPTIDYL-PROLYL CIS-TRANS ISOMERASE FKPA"/>
    <property type="match status" value="1"/>
</dbReference>
<dbReference type="EMBL" id="JBBVGT010000002">
    <property type="protein sequence ID" value="MFB5946014.1"/>
    <property type="molecule type" value="Genomic_DNA"/>
</dbReference>
<evidence type="ECO:0000259" key="8">
    <source>
        <dbReference type="PROSITE" id="PS50059"/>
    </source>
</evidence>
<proteinExistence type="inferred from homology"/>
<evidence type="ECO:0000256" key="5">
    <source>
        <dbReference type="PROSITE-ProRule" id="PRU00277"/>
    </source>
</evidence>
<comment type="similarity">
    <text evidence="2 6">Belongs to the FKBP-type PPIase family.</text>
</comment>
<evidence type="ECO:0000256" key="4">
    <source>
        <dbReference type="ARBA" id="ARBA00023235"/>
    </source>
</evidence>
<reference evidence="9 10" key="1">
    <citation type="submission" date="2024-04" db="EMBL/GenBank/DDBJ databases">
        <title>Albibacterium profundi sp. nov., isolated from sediment of the Challenger Deep of Mariana Trench.</title>
        <authorList>
            <person name="Wang Y."/>
        </authorList>
    </citation>
    <scope>NUCLEOTIDE SEQUENCE [LARGE SCALE GENOMIC DNA]</scope>
    <source>
        <strain evidence="9 10">RHL897</strain>
    </source>
</reference>
<sequence length="317" mass="34851">MNILNSRFFLFCLFGVLALASCEKKEYQTIVELDEENIQEYIRKNNLSEVVPFENTGMYYQIIEDGDGAPLDYDKKIPIVYSFVTHDGSYSAIDTFKASNRYADYLGYFPYGSAAANSGSGSPLDKEEGLKRVIHEVLKNAGGKIRVLVPSRLAYGRNGSKQIGSNMSLDYTIHAIDPDNLVEYESYVIEKYIPSIGGMQLGDFEKTETGIYYNILEPGTGDIISENSTVKLAYSLRLLNGNILEESATDSTSLSLANTIEGWQEILPKLRAGGKVRMVLPSSQGYGTAGNVSSSNANGIPPFSPLDFEVKIKSATN</sequence>
<evidence type="ECO:0000313" key="9">
    <source>
        <dbReference type="EMBL" id="MFB5946014.1"/>
    </source>
</evidence>
<dbReference type="SUPFAM" id="SSF54534">
    <property type="entry name" value="FKBP-like"/>
    <property type="match status" value="2"/>
</dbReference>
<keyword evidence="7" id="KW-0732">Signal</keyword>
<dbReference type="InterPro" id="IPR001179">
    <property type="entry name" value="PPIase_FKBP_dom"/>
</dbReference>
<organism evidence="9 10">
    <name type="scientific">Albibacterium profundi</name>
    <dbReference type="NCBI Taxonomy" id="3134906"/>
    <lineage>
        <taxon>Bacteria</taxon>
        <taxon>Pseudomonadati</taxon>
        <taxon>Bacteroidota</taxon>
        <taxon>Sphingobacteriia</taxon>
        <taxon>Sphingobacteriales</taxon>
        <taxon>Sphingobacteriaceae</taxon>
        <taxon>Albibacterium</taxon>
    </lineage>
</organism>
<dbReference type="EC" id="5.2.1.8" evidence="6"/>
<evidence type="ECO:0000256" key="1">
    <source>
        <dbReference type="ARBA" id="ARBA00000971"/>
    </source>
</evidence>
<dbReference type="InterPro" id="IPR046357">
    <property type="entry name" value="PPIase_dom_sf"/>
</dbReference>
<comment type="catalytic activity">
    <reaction evidence="1 5 6">
        <text>[protein]-peptidylproline (omega=180) = [protein]-peptidylproline (omega=0)</text>
        <dbReference type="Rhea" id="RHEA:16237"/>
        <dbReference type="Rhea" id="RHEA-COMP:10747"/>
        <dbReference type="Rhea" id="RHEA-COMP:10748"/>
        <dbReference type="ChEBI" id="CHEBI:83833"/>
        <dbReference type="ChEBI" id="CHEBI:83834"/>
        <dbReference type="EC" id="5.2.1.8"/>
    </reaction>
</comment>
<keyword evidence="4 5" id="KW-0413">Isomerase</keyword>
<dbReference type="PROSITE" id="PS51257">
    <property type="entry name" value="PROKAR_LIPOPROTEIN"/>
    <property type="match status" value="1"/>
</dbReference>
<evidence type="ECO:0000256" key="6">
    <source>
        <dbReference type="RuleBase" id="RU003915"/>
    </source>
</evidence>
<dbReference type="Pfam" id="PF00254">
    <property type="entry name" value="FKBP_C"/>
    <property type="match status" value="1"/>
</dbReference>
<dbReference type="GO" id="GO:0003755">
    <property type="term" value="F:peptidyl-prolyl cis-trans isomerase activity"/>
    <property type="evidence" value="ECO:0007669"/>
    <property type="project" value="UniProtKB-EC"/>
</dbReference>
<dbReference type="PROSITE" id="PS50059">
    <property type="entry name" value="FKBP_PPIASE"/>
    <property type="match status" value="1"/>
</dbReference>
<keyword evidence="10" id="KW-1185">Reference proteome</keyword>
<keyword evidence="3 5" id="KW-0697">Rotamase</keyword>
<dbReference type="PANTHER" id="PTHR43811:SF19">
    <property type="entry name" value="39 KDA FK506-BINDING NUCLEAR PROTEIN"/>
    <property type="match status" value="1"/>
</dbReference>
<comment type="caution">
    <text evidence="9">The sequence shown here is derived from an EMBL/GenBank/DDBJ whole genome shotgun (WGS) entry which is preliminary data.</text>
</comment>
<accession>A0ABV5CER1</accession>
<dbReference type="RefSeq" id="WP_375557543.1">
    <property type="nucleotide sequence ID" value="NZ_JBBVGT010000002.1"/>
</dbReference>
<dbReference type="Proteomes" id="UP001580928">
    <property type="component" value="Unassembled WGS sequence"/>
</dbReference>
<feature type="signal peptide" evidence="7">
    <location>
        <begin position="1"/>
        <end position="20"/>
    </location>
</feature>
<feature type="chain" id="PRO_5045611935" description="Peptidyl-prolyl cis-trans isomerase" evidence="7">
    <location>
        <begin position="21"/>
        <end position="317"/>
    </location>
</feature>
<evidence type="ECO:0000256" key="2">
    <source>
        <dbReference type="ARBA" id="ARBA00006577"/>
    </source>
</evidence>
<evidence type="ECO:0000313" key="10">
    <source>
        <dbReference type="Proteomes" id="UP001580928"/>
    </source>
</evidence>
<gene>
    <name evidence="9" type="ORF">WKR92_09225</name>
</gene>
<evidence type="ECO:0000256" key="3">
    <source>
        <dbReference type="ARBA" id="ARBA00023110"/>
    </source>
</evidence>
<evidence type="ECO:0000256" key="7">
    <source>
        <dbReference type="SAM" id="SignalP"/>
    </source>
</evidence>
<name>A0ABV5CER1_9SPHI</name>
<feature type="domain" description="PPIase FKBP-type" evidence="8">
    <location>
        <begin position="227"/>
        <end position="316"/>
    </location>
</feature>